<feature type="region of interest" description="Disordered" evidence="1">
    <location>
        <begin position="342"/>
        <end position="402"/>
    </location>
</feature>
<feature type="compositionally biased region" description="Low complexity" evidence="1">
    <location>
        <begin position="386"/>
        <end position="396"/>
    </location>
</feature>
<dbReference type="PANTHER" id="PTHR31286">
    <property type="entry name" value="GLYCINE-RICH CELL WALL STRUCTURAL PROTEIN 1.8-LIKE"/>
    <property type="match status" value="1"/>
</dbReference>
<accession>A0A2U1QMS9</accession>
<feature type="compositionally biased region" description="Basic and acidic residues" evidence="1">
    <location>
        <begin position="357"/>
        <end position="367"/>
    </location>
</feature>
<reference evidence="2 3" key="1">
    <citation type="journal article" date="2018" name="Mol. Plant">
        <title>The genome of Artemisia annua provides insight into the evolution of Asteraceae family and artemisinin biosynthesis.</title>
        <authorList>
            <person name="Shen Q."/>
            <person name="Zhang L."/>
            <person name="Liao Z."/>
            <person name="Wang S."/>
            <person name="Yan T."/>
            <person name="Shi P."/>
            <person name="Liu M."/>
            <person name="Fu X."/>
            <person name="Pan Q."/>
            <person name="Wang Y."/>
            <person name="Lv Z."/>
            <person name="Lu X."/>
            <person name="Zhang F."/>
            <person name="Jiang W."/>
            <person name="Ma Y."/>
            <person name="Chen M."/>
            <person name="Hao X."/>
            <person name="Li L."/>
            <person name="Tang Y."/>
            <person name="Lv G."/>
            <person name="Zhou Y."/>
            <person name="Sun X."/>
            <person name="Brodelius P.E."/>
            <person name="Rose J.K.C."/>
            <person name="Tang K."/>
        </authorList>
    </citation>
    <scope>NUCLEOTIDE SEQUENCE [LARGE SCALE GENOMIC DNA]</scope>
    <source>
        <strain evidence="3">cv. Huhao1</strain>
        <tissue evidence="2">Leaf</tissue>
    </source>
</reference>
<dbReference type="PANTHER" id="PTHR31286:SF99">
    <property type="entry name" value="DUF4283 DOMAIN-CONTAINING PROTEIN"/>
    <property type="match status" value="1"/>
</dbReference>
<feature type="compositionally biased region" description="Acidic residues" evidence="1">
    <location>
        <begin position="85"/>
        <end position="101"/>
    </location>
</feature>
<evidence type="ECO:0000256" key="1">
    <source>
        <dbReference type="SAM" id="MobiDB-lite"/>
    </source>
</evidence>
<feature type="compositionally biased region" description="Polar residues" evidence="1">
    <location>
        <begin position="41"/>
        <end position="51"/>
    </location>
</feature>
<protein>
    <submittedName>
        <fullName evidence="2">Zinc knuckle CX2CX4HX4C</fullName>
    </submittedName>
</protein>
<name>A0A2U1QMS9_ARTAN</name>
<dbReference type="Proteomes" id="UP000245207">
    <property type="component" value="Unassembled WGS sequence"/>
</dbReference>
<dbReference type="InterPro" id="IPR040256">
    <property type="entry name" value="At4g02000-like"/>
</dbReference>
<sequence>MSESNPQPPNPYLTNPNSIPPHPGSNEFVRTKRNTRHSSTDNKQSMKNTGMDSKGSLGVKKKSNKGSSRNKGLSKDMEGVLFEGNEAEDMEAKDDGSEGESELGMTSSAQGVTGDVSGSTSGAHTHGKTYVLSSGVMVNDGSVSNVMINGNMGVNESYVSNTSGNKFSNDSNEIHVPFELNPVLNPNVGKMDKSVNANVEKDVSVAKASNQWPSLSETVNNGNGKNNVEVGNKSSDTVMAERLVQSNVSFASAFKGLTGITTSMCEKAYRRASFARVLIEVNAAAELVDKVEVCYEKLGRSMNLKVEYAWKPPLCTHCKVFGHEYKNCSMRVSTVEEMVMKTKEDGASNSKPSETSKGAEEWQEARRFNRNGASTSRFNGQQSSEFYGNRGGFSNRGRGGYS</sequence>
<keyword evidence="3" id="KW-1185">Reference proteome</keyword>
<gene>
    <name evidence="2" type="ORF">CTI12_AA010160</name>
</gene>
<feature type="compositionally biased region" description="Pro residues" evidence="1">
    <location>
        <begin position="1"/>
        <end position="11"/>
    </location>
</feature>
<dbReference type="AlphaFoldDB" id="A0A2U1QMS9"/>
<evidence type="ECO:0000313" key="3">
    <source>
        <dbReference type="Proteomes" id="UP000245207"/>
    </source>
</evidence>
<feature type="compositionally biased region" description="Low complexity" evidence="1">
    <location>
        <begin position="111"/>
        <end position="122"/>
    </location>
</feature>
<evidence type="ECO:0000313" key="2">
    <source>
        <dbReference type="EMBL" id="PWA99292.1"/>
    </source>
</evidence>
<comment type="caution">
    <text evidence="2">The sequence shown here is derived from an EMBL/GenBank/DDBJ whole genome shotgun (WGS) entry which is preliminary data.</text>
</comment>
<feature type="compositionally biased region" description="Polar residues" evidence="1">
    <location>
        <begin position="371"/>
        <end position="385"/>
    </location>
</feature>
<feature type="region of interest" description="Disordered" evidence="1">
    <location>
        <begin position="1"/>
        <end position="124"/>
    </location>
</feature>
<dbReference type="EMBL" id="PKPP01000026">
    <property type="protein sequence ID" value="PWA99292.1"/>
    <property type="molecule type" value="Genomic_DNA"/>
</dbReference>
<feature type="compositionally biased region" description="Polar residues" evidence="1">
    <location>
        <begin position="347"/>
        <end position="356"/>
    </location>
</feature>
<dbReference type="OrthoDB" id="1114143at2759"/>
<organism evidence="2 3">
    <name type="scientific">Artemisia annua</name>
    <name type="common">Sweet wormwood</name>
    <dbReference type="NCBI Taxonomy" id="35608"/>
    <lineage>
        <taxon>Eukaryota</taxon>
        <taxon>Viridiplantae</taxon>
        <taxon>Streptophyta</taxon>
        <taxon>Embryophyta</taxon>
        <taxon>Tracheophyta</taxon>
        <taxon>Spermatophyta</taxon>
        <taxon>Magnoliopsida</taxon>
        <taxon>eudicotyledons</taxon>
        <taxon>Gunneridae</taxon>
        <taxon>Pentapetalae</taxon>
        <taxon>asterids</taxon>
        <taxon>campanulids</taxon>
        <taxon>Asterales</taxon>
        <taxon>Asteraceae</taxon>
        <taxon>Asteroideae</taxon>
        <taxon>Anthemideae</taxon>
        <taxon>Artemisiinae</taxon>
        <taxon>Artemisia</taxon>
    </lineage>
</organism>
<proteinExistence type="predicted"/>